<reference evidence="1 4" key="2">
    <citation type="submission" date="2020-02" db="EMBL/GenBank/DDBJ databases">
        <title>Antibiotic susceptibility profiles of lactic acid bacteria isolated from the human vagina and genetic basis of atypical resistances.</title>
        <authorList>
            <person name="Sirichoat A."/>
            <person name="Florez A.B."/>
            <person name="Vazquez L."/>
            <person name="Buppasiri P."/>
            <person name="Panya M."/>
            <person name="Lulitanond V."/>
            <person name="Mayo B."/>
        </authorList>
    </citation>
    <scope>NUCLEOTIDE SEQUENCE [LARGE SCALE GENOMIC DNA]</scope>
    <source>
        <strain evidence="1 4">VA07-1AN</strain>
    </source>
</reference>
<dbReference type="Proteomes" id="UP000488776">
    <property type="component" value="Unassembled WGS sequence"/>
</dbReference>
<dbReference type="Proteomes" id="UP000283727">
    <property type="component" value="Unassembled WGS sequence"/>
</dbReference>
<sequence>MGLLDKLFGRDTPSQEIVGKVDKEGPRNPIDQLGVTGRSQRNAAYEDTAHIPRITDYVAEKLSQLLRYSTEMPVLRLTEDDSPAQITDSKLGGAFYVPEGMKAPRNLDTGDPLYLLAQLNFSQLPQLRGFPAQGLLQFFIDGEDTLYGADYDNPQSQRSWRVRYLPNVPVTALHANRVVKPAWHDDTVLPFNDPDTERRLVAQAGKQTITPTDYRFEGRLQSCVSTLNEYDHGFFREHEAEIRDSLAALLMSGGHQVGGYPIFTQSDPHDDRDPLWNKATDLLLQIDSTNDVSFGDSGVANFFISPSDLERLDFSRVLYTWDCY</sequence>
<dbReference type="EMBL" id="QRLR01000004">
    <property type="protein sequence ID" value="RHJ22598.1"/>
    <property type="molecule type" value="Genomic_DNA"/>
</dbReference>
<dbReference type="Gene3D" id="2.30.320.10">
    <property type="entry name" value="YwqG-like"/>
    <property type="match status" value="1"/>
</dbReference>
<comment type="caution">
    <text evidence="2">The sequence shown here is derived from an EMBL/GenBank/DDBJ whole genome shotgun (WGS) entry which is preliminary data.</text>
</comment>
<dbReference type="SUPFAM" id="SSF103032">
    <property type="entry name" value="Hypothetical protein YwqG"/>
    <property type="match status" value="1"/>
</dbReference>
<evidence type="ECO:0000313" key="2">
    <source>
        <dbReference type="EMBL" id="RHJ22598.1"/>
    </source>
</evidence>
<reference evidence="2 3" key="1">
    <citation type="submission" date="2018-08" db="EMBL/GenBank/DDBJ databases">
        <title>A genome reference for cultivated species of the human gut microbiota.</title>
        <authorList>
            <person name="Zou Y."/>
            <person name="Xue W."/>
            <person name="Luo G."/>
        </authorList>
    </citation>
    <scope>NUCLEOTIDE SEQUENCE [LARGE SCALE GENOMIC DNA]</scope>
    <source>
        <strain evidence="2 3">AM12-10</strain>
    </source>
</reference>
<dbReference type="RefSeq" id="WP_022173377.1">
    <property type="nucleotide sequence ID" value="NZ_AP024712.1"/>
</dbReference>
<dbReference type="AlphaFoldDB" id="A0A0H2PPD9"/>
<gene>
    <name evidence="2" type="ORF">DW137_07880</name>
    <name evidence="1" type="ORF">G5T23_02205</name>
</gene>
<proteinExistence type="predicted"/>
<dbReference type="Pfam" id="PF09234">
    <property type="entry name" value="DUF1963"/>
    <property type="match status" value="1"/>
</dbReference>
<name>A0A0H2PPD9_BIFBI</name>
<dbReference type="InterPro" id="IPR015315">
    <property type="entry name" value="DUF1963"/>
</dbReference>
<organism evidence="2 3">
    <name type="scientific">Bifidobacterium bifidum</name>
    <dbReference type="NCBI Taxonomy" id="1681"/>
    <lineage>
        <taxon>Bacteria</taxon>
        <taxon>Bacillati</taxon>
        <taxon>Actinomycetota</taxon>
        <taxon>Actinomycetes</taxon>
        <taxon>Bifidobacteriales</taxon>
        <taxon>Bifidobacteriaceae</taxon>
        <taxon>Bifidobacterium</taxon>
    </lineage>
</organism>
<dbReference type="InterPro" id="IPR035948">
    <property type="entry name" value="YwqG-like_sf"/>
</dbReference>
<evidence type="ECO:0000313" key="1">
    <source>
        <dbReference type="EMBL" id="NGG35866.1"/>
    </source>
</evidence>
<accession>A0A0H2PPD9</accession>
<dbReference type="PANTHER" id="PTHR36436:SF6">
    <property type="entry name" value="SLL5081 PROTEIN"/>
    <property type="match status" value="1"/>
</dbReference>
<evidence type="ECO:0000313" key="4">
    <source>
        <dbReference type="Proteomes" id="UP000488776"/>
    </source>
</evidence>
<evidence type="ECO:0000313" key="3">
    <source>
        <dbReference type="Proteomes" id="UP000283727"/>
    </source>
</evidence>
<protein>
    <submittedName>
        <fullName evidence="2">DUF1963 domain-containing protein</fullName>
    </submittedName>
</protein>
<dbReference type="PANTHER" id="PTHR36436">
    <property type="entry name" value="SLL5081 PROTEIN"/>
    <property type="match status" value="1"/>
</dbReference>
<dbReference type="EMBL" id="JAAJBJ010000002">
    <property type="protein sequence ID" value="NGG35866.1"/>
    <property type="molecule type" value="Genomic_DNA"/>
</dbReference>